<dbReference type="InterPro" id="IPR029044">
    <property type="entry name" value="Nucleotide-diphossugar_trans"/>
</dbReference>
<dbReference type="Pfam" id="PF00483">
    <property type="entry name" value="NTP_transferase"/>
    <property type="match status" value="1"/>
</dbReference>
<sequence length="297" mass="33090">MPNDPTQRHHPGGGSGTRLYPATQVVSKQLLPIFDKPMIYYPLSTLLLAGIRDILVISTPQDTPRFEQLLGDGHQWGIRITYAVQPSPDGLAQAFLIGEAFLGDDPSALVLGDNIFYGHDFAGVLSNANQRTAGATVFAYPVTDPERYGVVEFDRQGRAISLEEKPKAPKSRYAVTGLYFYDEQVVDLAKSIMPSARGELEITDLNRLYLEQGKLEVETMGRGYAWLDTGTHESMLEASQFIHTIEKRQGLKVACPEEIVWRNGWVDDAQLERLAQPLGKSGYGEYLRGLLYEKVQQ</sequence>
<dbReference type="SUPFAM" id="SSF53448">
    <property type="entry name" value="Nucleotide-diphospho-sugar transferases"/>
    <property type="match status" value="1"/>
</dbReference>
<evidence type="ECO:0000256" key="9">
    <source>
        <dbReference type="ARBA" id="ARBA00037065"/>
    </source>
</evidence>
<evidence type="ECO:0000256" key="2">
    <source>
        <dbReference type="ARBA" id="ARBA00010480"/>
    </source>
</evidence>
<evidence type="ECO:0000256" key="6">
    <source>
        <dbReference type="ARBA" id="ARBA00022695"/>
    </source>
</evidence>
<dbReference type="CDD" id="cd02538">
    <property type="entry name" value="G1P_TT_short"/>
    <property type="match status" value="1"/>
</dbReference>
<evidence type="ECO:0000256" key="11">
    <source>
        <dbReference type="RuleBase" id="RU003706"/>
    </source>
</evidence>
<organism evidence="13 14">
    <name type="scientific">Candidatus Propionivibrio dominans</name>
    <dbReference type="NCBI Taxonomy" id="2954373"/>
    <lineage>
        <taxon>Bacteria</taxon>
        <taxon>Pseudomonadati</taxon>
        <taxon>Pseudomonadota</taxon>
        <taxon>Betaproteobacteria</taxon>
        <taxon>Rhodocyclales</taxon>
        <taxon>Rhodocyclaceae</taxon>
        <taxon>Propionivibrio</taxon>
    </lineage>
</organism>
<dbReference type="PANTHER" id="PTHR43532:SF1">
    <property type="entry name" value="GLUCOSE-1-PHOSPHATE THYMIDYLYLTRANSFERASE 1"/>
    <property type="match status" value="1"/>
</dbReference>
<evidence type="ECO:0000313" key="13">
    <source>
        <dbReference type="EMBL" id="MBK7425005.1"/>
    </source>
</evidence>
<evidence type="ECO:0000259" key="12">
    <source>
        <dbReference type="Pfam" id="PF00483"/>
    </source>
</evidence>
<feature type="domain" description="Nucleotidyl transferase" evidence="12">
    <location>
        <begin position="12"/>
        <end position="243"/>
    </location>
</feature>
<dbReference type="AlphaFoldDB" id="A0A9D7FA48"/>
<protein>
    <recommendedName>
        <fullName evidence="4 11">Glucose-1-phosphate thymidylyltransferase</fullName>
        <ecNumber evidence="4 11">2.7.7.24</ecNumber>
    </recommendedName>
</protein>
<comment type="function">
    <text evidence="9 11">Catalyzes the formation of dTDP-glucose, from dTTP and glucose 1-phosphate, as well as its pyrophosphorolysis.</text>
</comment>
<gene>
    <name evidence="13" type="primary">rfbA</name>
    <name evidence="13" type="ORF">IPJ48_19070</name>
</gene>
<dbReference type="PANTHER" id="PTHR43532">
    <property type="entry name" value="GLUCOSE-1-PHOSPHATE THYMIDYLYLTRANSFERASE"/>
    <property type="match status" value="1"/>
</dbReference>
<dbReference type="InterPro" id="IPR005907">
    <property type="entry name" value="G1P_thy_trans_s"/>
</dbReference>
<evidence type="ECO:0000256" key="10">
    <source>
        <dbReference type="ARBA" id="ARBA00049336"/>
    </source>
</evidence>
<dbReference type="GO" id="GO:0008879">
    <property type="term" value="F:glucose-1-phosphate thymidylyltransferase activity"/>
    <property type="evidence" value="ECO:0007669"/>
    <property type="project" value="UniProtKB-EC"/>
</dbReference>
<evidence type="ECO:0000313" key="14">
    <source>
        <dbReference type="Proteomes" id="UP000886602"/>
    </source>
</evidence>
<dbReference type="Proteomes" id="UP000886602">
    <property type="component" value="Unassembled WGS sequence"/>
</dbReference>
<keyword evidence="6 11" id="KW-0548">Nucleotidyltransferase</keyword>
<dbReference type="InterPro" id="IPR005835">
    <property type="entry name" value="NTP_transferase_dom"/>
</dbReference>
<comment type="cofactor">
    <cofactor evidence="1">
        <name>Mg(2+)</name>
        <dbReference type="ChEBI" id="CHEBI:18420"/>
    </cofactor>
</comment>
<comment type="catalytic activity">
    <reaction evidence="10 11">
        <text>dTTP + alpha-D-glucose 1-phosphate + H(+) = dTDP-alpha-D-glucose + diphosphate</text>
        <dbReference type="Rhea" id="RHEA:15225"/>
        <dbReference type="ChEBI" id="CHEBI:15378"/>
        <dbReference type="ChEBI" id="CHEBI:33019"/>
        <dbReference type="ChEBI" id="CHEBI:37568"/>
        <dbReference type="ChEBI" id="CHEBI:57477"/>
        <dbReference type="ChEBI" id="CHEBI:58601"/>
        <dbReference type="EC" id="2.7.7.24"/>
    </reaction>
</comment>
<accession>A0A9D7FA48</accession>
<dbReference type="GO" id="GO:0046872">
    <property type="term" value="F:metal ion binding"/>
    <property type="evidence" value="ECO:0007669"/>
    <property type="project" value="UniProtKB-KW"/>
</dbReference>
<reference evidence="13" key="1">
    <citation type="submission" date="2020-10" db="EMBL/GenBank/DDBJ databases">
        <title>Connecting structure to function with the recovery of over 1000 high-quality activated sludge metagenome-assembled genomes encoding full-length rRNA genes using long-read sequencing.</title>
        <authorList>
            <person name="Singleton C.M."/>
            <person name="Petriglieri F."/>
            <person name="Kristensen J.M."/>
            <person name="Kirkegaard R.H."/>
            <person name="Michaelsen T.Y."/>
            <person name="Andersen M.H."/>
            <person name="Karst S.M."/>
            <person name="Dueholm M.S."/>
            <person name="Nielsen P.H."/>
            <person name="Albertsen M."/>
        </authorList>
    </citation>
    <scope>NUCLEOTIDE SEQUENCE</scope>
    <source>
        <strain evidence="13">EsbW_18-Q3-R4-48_MAXAC.044</strain>
    </source>
</reference>
<evidence type="ECO:0000256" key="4">
    <source>
        <dbReference type="ARBA" id="ARBA00012461"/>
    </source>
</evidence>
<keyword evidence="5 11" id="KW-0808">Transferase</keyword>
<comment type="similarity">
    <text evidence="2 11">Belongs to the glucose-1-phosphate thymidylyltransferase family.</text>
</comment>
<proteinExistence type="inferred from homology"/>
<dbReference type="NCBIfam" id="TIGR01207">
    <property type="entry name" value="rmlA"/>
    <property type="match status" value="1"/>
</dbReference>
<evidence type="ECO:0000256" key="7">
    <source>
        <dbReference type="ARBA" id="ARBA00022723"/>
    </source>
</evidence>
<name>A0A9D7FA48_9RHOO</name>
<evidence type="ECO:0000256" key="5">
    <source>
        <dbReference type="ARBA" id="ARBA00022679"/>
    </source>
</evidence>
<evidence type="ECO:0000256" key="3">
    <source>
        <dbReference type="ARBA" id="ARBA00011881"/>
    </source>
</evidence>
<dbReference type="Gene3D" id="3.90.550.10">
    <property type="entry name" value="Spore Coat Polysaccharide Biosynthesis Protein SpsA, Chain A"/>
    <property type="match status" value="1"/>
</dbReference>
<comment type="caution">
    <text evidence="13">The sequence shown here is derived from an EMBL/GenBank/DDBJ whole genome shotgun (WGS) entry which is preliminary data.</text>
</comment>
<evidence type="ECO:0000256" key="8">
    <source>
        <dbReference type="ARBA" id="ARBA00022842"/>
    </source>
</evidence>
<dbReference type="FunFam" id="3.90.550.10:FF:000023">
    <property type="entry name" value="Glucose-1-phosphate thymidylyltransferase"/>
    <property type="match status" value="1"/>
</dbReference>
<dbReference type="EMBL" id="JADJNC010000060">
    <property type="protein sequence ID" value="MBK7425005.1"/>
    <property type="molecule type" value="Genomic_DNA"/>
</dbReference>
<comment type="subunit">
    <text evidence="3">Homotetramer.</text>
</comment>
<dbReference type="EC" id="2.7.7.24" evidence="4 11"/>
<keyword evidence="8 11" id="KW-0460">Magnesium</keyword>
<evidence type="ECO:0000256" key="1">
    <source>
        <dbReference type="ARBA" id="ARBA00001946"/>
    </source>
</evidence>
<keyword evidence="7 11" id="KW-0479">Metal-binding</keyword>